<dbReference type="PANTHER" id="PTHR31115:SF2">
    <property type="entry name" value="OS05G0107300 PROTEIN"/>
    <property type="match status" value="1"/>
</dbReference>
<dbReference type="AlphaFoldDB" id="A0AAW1LJ08"/>
<reference evidence="2 3" key="1">
    <citation type="submission" date="2024-03" db="EMBL/GenBank/DDBJ databases">
        <title>WGS assembly of Saponaria officinalis var. Norfolk2.</title>
        <authorList>
            <person name="Jenkins J."/>
            <person name="Shu S."/>
            <person name="Grimwood J."/>
            <person name="Barry K."/>
            <person name="Goodstein D."/>
            <person name="Schmutz J."/>
            <person name="Leebens-Mack J."/>
            <person name="Osbourn A."/>
        </authorList>
    </citation>
    <scope>NUCLEOTIDE SEQUENCE [LARGE SCALE GENOMIC DNA]</scope>
    <source>
        <strain evidence="3">cv. Norfolk2</strain>
        <strain evidence="2">JIC</strain>
        <tissue evidence="2">Leaf</tissue>
    </source>
</reference>
<evidence type="ECO:0000313" key="3">
    <source>
        <dbReference type="Proteomes" id="UP001443914"/>
    </source>
</evidence>
<feature type="compositionally biased region" description="Polar residues" evidence="1">
    <location>
        <begin position="1016"/>
        <end position="1025"/>
    </location>
</feature>
<feature type="compositionally biased region" description="Basic and acidic residues" evidence="1">
    <location>
        <begin position="1101"/>
        <end position="1116"/>
    </location>
</feature>
<sequence length="1229" mass="135177">MAGSVKFEVNSICLDDSGFLGQRGSYSGPNPDMPGSFREVTDGMCFSYGAGTFKPNASVVVDLPPLSQCLILEPITVGDSKYTRAGQMRRALGVLTFGSDLEDNSFTGAQSRSPATFNTDEVKRFRSTVVDGSLKARKRMKRLDESLNQLNKYSEVFNSKKQQTKERFGGSNLPKVGIQSHQSSPELAAQKLEDRNKNFVLNKRARTPVGDLRAEVRRSGALRQQQMLRKDKDSATEGSSDIVETNICILTAGGEGWDIKRKRKRSMSSVCPRPLDSDGELKKTMHRRPGNDSSIYTSDGHGFRSGSSNGVNGSNKMDGSPSSGNLSGRVALKIEPEKNSSSKELTGMNKERLLQKGNTKLNMRGDPQLLSPSFVTKVKASRAHRSGPGTVGNTSPNFSKMLGTLEDSEQPLNVKKVHSLARLSNRKRPLPPDTSSPPMVQWKGQRPQKISRNRRTNIVSPTSNPDVVQSNAEGHTTSDFSIRMSAGMNGSLPVRNIMISSQQLKTKLESVQSPTKLSENEENIAVEIRLTNNVLGGADNNEKGIHVHQQGSPGLLKKKSKLLVNDEIGDGVRRQGRSGRGPSFPKVSISPMTEKPESPPVAKPFRSTRPGSEKNGSKLGRPPLKKQCDRKGSIRPGPILNSSCPDFAGESDDDRDEILAVAQFVCNASYDGCSSSFWKRWEPLFNVREEDKTFLEEQLKAIENHHPSPSQGPVIDDNVTIRVSQTEKCRPRSFVPDKSKICVLDNGATDSTKTKYIISEFQDHNYLFNGLVFEKGPNKLTPLFQRVLSALIVEAEFEEYKDNNFFSNIPSLAISEDPCTLQRSSCNGNASHKRNLSAQVRMHDEIEEVDYSLSYPTGQMCSLLDCDYDQMRFDDKLLLELQSIGIYPDTVPDLAEELDELMDDDIAQLKKQLSEQAAKKKTYLEIIHEAIEKDGEERDLETVALDRLTEVAYRKLLATRGNYAVKSGISKVPKHVALAFVTRTLARCQKYEETGRSCFSEYALRDALLAVPRNNSGSATTIQAEQKSENRLSDGGIVGSTFEQPVLQYDKSASSQSDDAFAKNGPILNRGKKKMEVLLDDFGGNAPTLGSTLVGGGAKGKRSERDSNAKAKGERKTKSKPRQKAAQLFVQPATNISSSNSRRQEGSKSPSNNIPDSSKEANDPINLISSLPLSELDSIDGLNVANEFEGHQDLSSWLNFDEVEGLQDDDGIGGLQIPMDDLSELNMLL</sequence>
<name>A0AAW1LJ08_SAPOF</name>
<gene>
    <name evidence="2" type="ORF">RND81_04G049000</name>
</gene>
<feature type="region of interest" description="Disordered" evidence="1">
    <location>
        <begin position="570"/>
        <end position="648"/>
    </location>
</feature>
<dbReference type="EMBL" id="JBDFQZ010000004">
    <property type="protein sequence ID" value="KAK9733175.1"/>
    <property type="molecule type" value="Genomic_DNA"/>
</dbReference>
<dbReference type="PANTHER" id="PTHR31115">
    <property type="entry name" value="OS05G0107300 PROTEIN"/>
    <property type="match status" value="1"/>
</dbReference>
<feature type="region of interest" description="Disordered" evidence="1">
    <location>
        <begin position="261"/>
        <end position="327"/>
    </location>
</feature>
<feature type="region of interest" description="Disordered" evidence="1">
    <location>
        <begin position="541"/>
        <end position="560"/>
    </location>
</feature>
<comment type="caution">
    <text evidence="2">The sequence shown here is derived from an EMBL/GenBank/DDBJ whole genome shotgun (WGS) entry which is preliminary data.</text>
</comment>
<dbReference type="Proteomes" id="UP001443914">
    <property type="component" value="Unassembled WGS sequence"/>
</dbReference>
<protein>
    <submittedName>
        <fullName evidence="2">Uncharacterized protein</fullName>
    </submittedName>
</protein>
<keyword evidence="3" id="KW-1185">Reference proteome</keyword>
<dbReference type="EMBL" id="JBDFQZ010000004">
    <property type="protein sequence ID" value="KAK9733177.1"/>
    <property type="molecule type" value="Genomic_DNA"/>
</dbReference>
<accession>A0AAW1LJ08</accession>
<feature type="compositionally biased region" description="Low complexity" evidence="1">
    <location>
        <begin position="305"/>
        <end position="315"/>
    </location>
</feature>
<evidence type="ECO:0000256" key="1">
    <source>
        <dbReference type="SAM" id="MobiDB-lite"/>
    </source>
</evidence>
<feature type="compositionally biased region" description="Polar residues" evidence="1">
    <location>
        <begin position="456"/>
        <end position="479"/>
    </location>
</feature>
<feature type="region of interest" description="Disordered" evidence="1">
    <location>
        <begin position="425"/>
        <end position="479"/>
    </location>
</feature>
<feature type="compositionally biased region" description="Polar residues" evidence="1">
    <location>
        <begin position="1132"/>
        <end position="1156"/>
    </location>
</feature>
<proteinExistence type="predicted"/>
<organism evidence="2 3">
    <name type="scientific">Saponaria officinalis</name>
    <name type="common">Common soapwort</name>
    <name type="synonym">Lychnis saponaria</name>
    <dbReference type="NCBI Taxonomy" id="3572"/>
    <lineage>
        <taxon>Eukaryota</taxon>
        <taxon>Viridiplantae</taxon>
        <taxon>Streptophyta</taxon>
        <taxon>Embryophyta</taxon>
        <taxon>Tracheophyta</taxon>
        <taxon>Spermatophyta</taxon>
        <taxon>Magnoliopsida</taxon>
        <taxon>eudicotyledons</taxon>
        <taxon>Gunneridae</taxon>
        <taxon>Pentapetalae</taxon>
        <taxon>Caryophyllales</taxon>
        <taxon>Caryophyllaceae</taxon>
        <taxon>Caryophylleae</taxon>
        <taxon>Saponaria</taxon>
    </lineage>
</organism>
<evidence type="ECO:0000313" key="2">
    <source>
        <dbReference type="EMBL" id="KAK9733175.1"/>
    </source>
</evidence>
<feature type="region of interest" description="Disordered" evidence="1">
    <location>
        <begin position="1016"/>
        <end position="1036"/>
    </location>
</feature>
<feature type="region of interest" description="Disordered" evidence="1">
    <location>
        <begin position="1090"/>
        <end position="1163"/>
    </location>
</feature>